<organism evidence="8 9">
    <name type="scientific">Actinoplanes cyaneus</name>
    <dbReference type="NCBI Taxonomy" id="52696"/>
    <lineage>
        <taxon>Bacteria</taxon>
        <taxon>Bacillati</taxon>
        <taxon>Actinomycetota</taxon>
        <taxon>Actinomycetes</taxon>
        <taxon>Micromonosporales</taxon>
        <taxon>Micromonosporaceae</taxon>
        <taxon>Actinoplanes</taxon>
    </lineage>
</organism>
<dbReference type="Gene3D" id="2.115.10.20">
    <property type="entry name" value="Glycosyl hydrolase domain, family 43"/>
    <property type="match status" value="1"/>
</dbReference>
<feature type="active site" description="Proton acceptor" evidence="4">
    <location>
        <position position="14"/>
    </location>
</feature>
<evidence type="ECO:0000256" key="5">
    <source>
        <dbReference type="PIRSR" id="PIRSR606710-2"/>
    </source>
</evidence>
<feature type="active site" description="Proton donor" evidence="4">
    <location>
        <position position="184"/>
    </location>
</feature>
<dbReference type="PANTHER" id="PTHR42812">
    <property type="entry name" value="BETA-XYLOSIDASE"/>
    <property type="match status" value="1"/>
</dbReference>
<evidence type="ECO:0000256" key="2">
    <source>
        <dbReference type="ARBA" id="ARBA00022801"/>
    </source>
</evidence>
<comment type="similarity">
    <text evidence="1 6">Belongs to the glycosyl hydrolase 43 family.</text>
</comment>
<dbReference type="SUPFAM" id="SSF49899">
    <property type="entry name" value="Concanavalin A-like lectins/glucanases"/>
    <property type="match status" value="1"/>
</dbReference>
<dbReference type="InterPro" id="IPR006710">
    <property type="entry name" value="Glyco_hydro_43"/>
</dbReference>
<dbReference type="GO" id="GO:0005975">
    <property type="term" value="P:carbohydrate metabolic process"/>
    <property type="evidence" value="ECO:0007669"/>
    <property type="project" value="InterPro"/>
</dbReference>
<dbReference type="Pfam" id="PF17851">
    <property type="entry name" value="GH43_C2"/>
    <property type="match status" value="1"/>
</dbReference>
<dbReference type="Gene3D" id="2.60.120.200">
    <property type="match status" value="1"/>
</dbReference>
<name>A0A919MAA0_9ACTN</name>
<accession>A0A919MAA0</accession>
<comment type="caution">
    <text evidence="8">The sequence shown here is derived from an EMBL/GenBank/DDBJ whole genome shotgun (WGS) entry which is preliminary data.</text>
</comment>
<evidence type="ECO:0000256" key="3">
    <source>
        <dbReference type="ARBA" id="ARBA00023295"/>
    </source>
</evidence>
<dbReference type="Pfam" id="PF04616">
    <property type="entry name" value="Glyco_hydro_43"/>
    <property type="match status" value="1"/>
</dbReference>
<reference evidence="8" key="1">
    <citation type="submission" date="2021-01" db="EMBL/GenBank/DDBJ databases">
        <title>Whole genome shotgun sequence of Actinoplanes cyaneus NBRC 14990.</title>
        <authorList>
            <person name="Komaki H."/>
            <person name="Tamura T."/>
        </authorList>
    </citation>
    <scope>NUCLEOTIDE SEQUENCE</scope>
    <source>
        <strain evidence="8">NBRC 14990</strain>
    </source>
</reference>
<dbReference type="AlphaFoldDB" id="A0A919MAA0"/>
<dbReference type="InterPro" id="IPR023296">
    <property type="entry name" value="Glyco_hydro_beta-prop_sf"/>
</dbReference>
<evidence type="ECO:0000259" key="7">
    <source>
        <dbReference type="Pfam" id="PF17851"/>
    </source>
</evidence>
<dbReference type="EMBL" id="BOMH01000045">
    <property type="protein sequence ID" value="GID68359.1"/>
    <property type="molecule type" value="Genomic_DNA"/>
</dbReference>
<sequence length="493" mass="53578">MLIRNPILPGFHPDPAILRVGDDYYIATSTFEWHPGVQIHHSRDLAHWRPLGGALDTQELLDLRGVPDSGGVWAPDLTYANGRFHLVFGVVDAYAFGHKDVTVMLTSAPRIDGPWERPVVVPSRGFDPSLFHDADGTTWLVNMAIDRTPGSRGFAGVQVQRLDGTTPVGDPHWIHGLTEHGVTEGPHLYRIGDWYYLLVAEGGTGWRHGALVLRSRELLGHYEPDPAGPLITSRDDPGLALQKAGHASLVATPDGQWFAAHLAARPYGELGPCVLGRETALQQVTWVNGWPRIAGARPAVEVSSPLAAHPWPDQEQPWSGLRRAVAADWVEFGDPIRIRGGQSAYGRRAPSLLARPISSRTETFAADVTFTTDSPHQSAGITAFYNSRNWYYLALTADGFALTGCDHGRREVLFHGTGSPRRLELAFDGPVLRFAADGTDLGVTADATVLSDEHAVEHLGDQVFALGFTGAMVGLWVQDLAHEGCHADFAVAT</sequence>
<gene>
    <name evidence="8" type="ORF">Acy02nite_62400</name>
</gene>
<feature type="domain" description="Beta-xylosidase C-terminal Concanavalin A-like" evidence="7">
    <location>
        <begin position="318"/>
        <end position="491"/>
    </location>
</feature>
<dbReference type="InterPro" id="IPR051795">
    <property type="entry name" value="Glycosyl_Hydrlase_43"/>
</dbReference>
<keyword evidence="3 6" id="KW-0326">Glycosidase</keyword>
<dbReference type="RefSeq" id="WP_203747639.1">
    <property type="nucleotide sequence ID" value="NZ_BAAAUC010000022.1"/>
</dbReference>
<dbReference type="SUPFAM" id="SSF75005">
    <property type="entry name" value="Arabinanase/levansucrase/invertase"/>
    <property type="match status" value="1"/>
</dbReference>
<keyword evidence="2 6" id="KW-0378">Hydrolase</keyword>
<dbReference type="InterPro" id="IPR041542">
    <property type="entry name" value="GH43_C2"/>
</dbReference>
<feature type="site" description="Important for catalytic activity, responsible for pKa modulation of the active site Glu and correct orientation of both the proton donor and substrate" evidence="5">
    <location>
        <position position="127"/>
    </location>
</feature>
<proteinExistence type="inferred from homology"/>
<evidence type="ECO:0000313" key="8">
    <source>
        <dbReference type="EMBL" id="GID68359.1"/>
    </source>
</evidence>
<dbReference type="Proteomes" id="UP000619479">
    <property type="component" value="Unassembled WGS sequence"/>
</dbReference>
<evidence type="ECO:0000256" key="4">
    <source>
        <dbReference type="PIRSR" id="PIRSR606710-1"/>
    </source>
</evidence>
<dbReference type="InterPro" id="IPR013320">
    <property type="entry name" value="ConA-like_dom_sf"/>
</dbReference>
<protein>
    <submittedName>
        <fullName evidence="8">Xylan 1,4-beta-xylosidase</fullName>
    </submittedName>
</protein>
<evidence type="ECO:0000256" key="6">
    <source>
        <dbReference type="RuleBase" id="RU361187"/>
    </source>
</evidence>
<keyword evidence="9" id="KW-1185">Reference proteome</keyword>
<evidence type="ECO:0000256" key="1">
    <source>
        <dbReference type="ARBA" id="ARBA00009865"/>
    </source>
</evidence>
<dbReference type="PANTHER" id="PTHR42812:SF12">
    <property type="entry name" value="BETA-XYLOSIDASE-RELATED"/>
    <property type="match status" value="1"/>
</dbReference>
<evidence type="ECO:0000313" key="9">
    <source>
        <dbReference type="Proteomes" id="UP000619479"/>
    </source>
</evidence>
<dbReference type="GO" id="GO:0004553">
    <property type="term" value="F:hydrolase activity, hydrolyzing O-glycosyl compounds"/>
    <property type="evidence" value="ECO:0007669"/>
    <property type="project" value="InterPro"/>
</dbReference>